<dbReference type="AlphaFoldDB" id="A0A086ZY60"/>
<dbReference type="InterPro" id="IPR054612">
    <property type="entry name" value="Phage_capsid-like_C"/>
</dbReference>
<dbReference type="SUPFAM" id="SSF56563">
    <property type="entry name" value="Major capsid protein gp5"/>
    <property type="match status" value="1"/>
</dbReference>
<dbReference type="eggNOG" id="COG4653">
    <property type="taxonomic scope" value="Bacteria"/>
</dbReference>
<sequence length="288" mass="30811">MADITRITSGDESLYPSLSFIAQDLIPDALIYTLTTTAGKIEGDAPFVRVPIVTTDPNPTFVREGQQITRDAPELAEVRFTTAKLGNIFRQSNESAASANANGLLAQSVRRAITTAADTALLSNNPAEQDGNWQPTGLFNDPDIPVSTDTFGTVGKPSEAFNAVSNAITTISTNSGNATHIVMHPNVWKTFTDATDANGRSILGDPATATERTLWGIPVIVTPCAPDNKILVLDNTAIVSATSDIQLAKSGEAAFDYDSIVWRTTFRIGWKPANPKRCIIITKTTSTK</sequence>
<dbReference type="Gene3D" id="3.30.2320.10">
    <property type="entry name" value="hypothetical protein PF0899 domain"/>
    <property type="match status" value="1"/>
</dbReference>
<gene>
    <name evidence="3" type="ORF">BCAL_1195</name>
</gene>
<protein>
    <submittedName>
        <fullName evidence="3">Phage major capsid protein, HK97 family</fullName>
    </submittedName>
</protein>
<evidence type="ECO:0000313" key="3">
    <source>
        <dbReference type="EMBL" id="KFI51460.1"/>
    </source>
</evidence>
<name>A0A086ZY60_9BIFI</name>
<organism evidence="3 4">
    <name type="scientific">Bifidobacterium callitrichos DSM 23973</name>
    <dbReference type="NCBI Taxonomy" id="1437609"/>
    <lineage>
        <taxon>Bacteria</taxon>
        <taxon>Bacillati</taxon>
        <taxon>Actinomycetota</taxon>
        <taxon>Actinomycetes</taxon>
        <taxon>Bifidobacteriales</taxon>
        <taxon>Bifidobacteriaceae</taxon>
        <taxon>Bifidobacterium</taxon>
    </lineage>
</organism>
<proteinExistence type="predicted"/>
<dbReference type="RefSeq" id="WP_043167789.1">
    <property type="nucleotide sequence ID" value="NZ_JDUV01000039.1"/>
</dbReference>
<comment type="subcellular location">
    <subcellularLocation>
        <location evidence="1">Virion</location>
    </subcellularLocation>
</comment>
<dbReference type="Proteomes" id="UP000029072">
    <property type="component" value="Unassembled WGS sequence"/>
</dbReference>
<evidence type="ECO:0000259" key="2">
    <source>
        <dbReference type="Pfam" id="PF05065"/>
    </source>
</evidence>
<comment type="caution">
    <text evidence="3">The sequence shown here is derived from an EMBL/GenBank/DDBJ whole genome shotgun (WGS) entry which is preliminary data.</text>
</comment>
<dbReference type="InterPro" id="IPR024455">
    <property type="entry name" value="Phage_capsid"/>
</dbReference>
<evidence type="ECO:0000256" key="1">
    <source>
        <dbReference type="ARBA" id="ARBA00004328"/>
    </source>
</evidence>
<dbReference type="Pfam" id="PF05065">
    <property type="entry name" value="Phage_capsid"/>
    <property type="match status" value="1"/>
</dbReference>
<feature type="domain" description="Phage capsid-like C-terminal" evidence="2">
    <location>
        <begin position="45"/>
        <end position="279"/>
    </location>
</feature>
<dbReference type="OrthoDB" id="3233650at2"/>
<dbReference type="NCBIfam" id="TIGR01554">
    <property type="entry name" value="major_cap_HK97"/>
    <property type="match status" value="1"/>
</dbReference>
<accession>A0A086ZY60</accession>
<evidence type="ECO:0000313" key="4">
    <source>
        <dbReference type="Proteomes" id="UP000029072"/>
    </source>
</evidence>
<reference evidence="3 4" key="1">
    <citation type="submission" date="2014-03" db="EMBL/GenBank/DDBJ databases">
        <title>Genomics of Bifidobacteria.</title>
        <authorList>
            <person name="Ventura M."/>
            <person name="Milani C."/>
            <person name="Lugli G.A."/>
        </authorList>
    </citation>
    <scope>NUCLEOTIDE SEQUENCE [LARGE SCALE GENOMIC DNA]</scope>
    <source>
        <strain evidence="3 4">DSM 23973</strain>
    </source>
</reference>
<dbReference type="Gene3D" id="3.30.2400.10">
    <property type="entry name" value="Major capsid protein gp5"/>
    <property type="match status" value="1"/>
</dbReference>
<dbReference type="EMBL" id="JGYS01000022">
    <property type="protein sequence ID" value="KFI51460.1"/>
    <property type="molecule type" value="Genomic_DNA"/>
</dbReference>